<dbReference type="Proteomes" id="UP000039324">
    <property type="component" value="Unassembled WGS sequence"/>
</dbReference>
<evidence type="ECO:0000256" key="1">
    <source>
        <dbReference type="SAM" id="MobiDB-lite"/>
    </source>
</evidence>
<sequence length="171" mass="19416">MTLNQHSHAQRATDVPIFTPGQQPQPPVTHIAETPTTAWESLPRQHQDDLPGIRQVFPDLFPPSHQPQLLHLHPLSSWDALAGLCDPAFRPNFVDTYMIASHFMEMIPEFVVEHDPVPMHSYAQSAVYRQLETTFSGSHFFMQIGMGRSLVVYCLVYQQPDLRGADRHPVP</sequence>
<dbReference type="EMBL" id="CDSF01000002">
    <property type="protein sequence ID" value="CEO95041.1"/>
    <property type="molecule type" value="Genomic_DNA"/>
</dbReference>
<accession>A0A0G4IIM6</accession>
<organism evidence="2 3">
    <name type="scientific">Plasmodiophora brassicae</name>
    <name type="common">Clubroot disease agent</name>
    <dbReference type="NCBI Taxonomy" id="37360"/>
    <lineage>
        <taxon>Eukaryota</taxon>
        <taxon>Sar</taxon>
        <taxon>Rhizaria</taxon>
        <taxon>Endomyxa</taxon>
        <taxon>Phytomyxea</taxon>
        <taxon>Plasmodiophorida</taxon>
        <taxon>Plasmodiophoridae</taxon>
        <taxon>Plasmodiophora</taxon>
    </lineage>
</organism>
<evidence type="ECO:0000313" key="2">
    <source>
        <dbReference type="EMBL" id="CEO95041.1"/>
    </source>
</evidence>
<dbReference type="AlphaFoldDB" id="A0A0G4IIM6"/>
<gene>
    <name evidence="2" type="ORF">PBRA_003854</name>
</gene>
<reference evidence="2 3" key="1">
    <citation type="submission" date="2015-02" db="EMBL/GenBank/DDBJ databases">
        <authorList>
            <person name="Chooi Y.-H."/>
        </authorList>
    </citation>
    <scope>NUCLEOTIDE SEQUENCE [LARGE SCALE GENOMIC DNA]</scope>
    <source>
        <strain evidence="2">E3</strain>
    </source>
</reference>
<name>A0A0G4IIM6_PLABS</name>
<evidence type="ECO:0000313" key="3">
    <source>
        <dbReference type="Proteomes" id="UP000039324"/>
    </source>
</evidence>
<proteinExistence type="predicted"/>
<protein>
    <submittedName>
        <fullName evidence="2">Uncharacterized protein</fullName>
    </submittedName>
</protein>
<keyword evidence="3" id="KW-1185">Reference proteome</keyword>
<feature type="region of interest" description="Disordered" evidence="1">
    <location>
        <begin position="1"/>
        <end position="27"/>
    </location>
</feature>